<dbReference type="SMART" id="SM00255">
    <property type="entry name" value="TIR"/>
    <property type="match status" value="1"/>
</dbReference>
<evidence type="ECO:0000256" key="4">
    <source>
        <dbReference type="PROSITE-ProRule" id="PRU01052"/>
    </source>
</evidence>
<dbReference type="InterPro" id="IPR035897">
    <property type="entry name" value="Toll_tir_struct_dom_sf"/>
</dbReference>
<feature type="domain" description="TIR" evidence="5">
    <location>
        <begin position="12"/>
        <end position="177"/>
    </location>
</feature>
<dbReference type="EMBL" id="LR031880">
    <property type="protein sequence ID" value="VDD64307.1"/>
    <property type="molecule type" value="Genomic_DNA"/>
</dbReference>
<dbReference type="AlphaFoldDB" id="A0A3P6G0P9"/>
<evidence type="ECO:0000259" key="6">
    <source>
        <dbReference type="PROSITE" id="PS51715"/>
    </source>
</evidence>
<evidence type="ECO:0000256" key="3">
    <source>
        <dbReference type="ARBA" id="ARBA00023134"/>
    </source>
</evidence>
<accession>A0A3P6G0P9</accession>
<dbReference type="PROSITE" id="PS50104">
    <property type="entry name" value="TIR"/>
    <property type="match status" value="1"/>
</dbReference>
<dbReference type="Gene3D" id="3.40.50.300">
    <property type="entry name" value="P-loop containing nucleotide triphosphate hydrolases"/>
    <property type="match status" value="2"/>
</dbReference>
<dbReference type="PANTHER" id="PTHR11017:SF570">
    <property type="entry name" value="DISEASE RESISTANCE PROTEIN (TIR-NBS CLASS)-RELATED"/>
    <property type="match status" value="1"/>
</dbReference>
<organism evidence="7">
    <name type="scientific">Brassica oleracea</name>
    <name type="common">Wild cabbage</name>
    <dbReference type="NCBI Taxonomy" id="3712"/>
    <lineage>
        <taxon>Eukaryota</taxon>
        <taxon>Viridiplantae</taxon>
        <taxon>Streptophyta</taxon>
        <taxon>Embryophyta</taxon>
        <taxon>Tracheophyta</taxon>
        <taxon>Spermatophyta</taxon>
        <taxon>Magnoliopsida</taxon>
        <taxon>eudicotyledons</taxon>
        <taxon>Gunneridae</taxon>
        <taxon>Pentapetalae</taxon>
        <taxon>rosids</taxon>
        <taxon>malvids</taxon>
        <taxon>Brassicales</taxon>
        <taxon>Brassicaceae</taxon>
        <taxon>Brassiceae</taxon>
        <taxon>Brassica</taxon>
    </lineage>
</organism>
<dbReference type="InterPro" id="IPR030386">
    <property type="entry name" value="G_GB1_RHD3_dom"/>
</dbReference>
<dbReference type="SUPFAM" id="SSF52200">
    <property type="entry name" value="Toll/Interleukin receptor TIR domain"/>
    <property type="match status" value="1"/>
</dbReference>
<evidence type="ECO:0008006" key="8">
    <source>
        <dbReference type="Google" id="ProtNLM"/>
    </source>
</evidence>
<dbReference type="PANTHER" id="PTHR11017">
    <property type="entry name" value="LEUCINE-RICH REPEAT-CONTAINING PROTEIN"/>
    <property type="match status" value="1"/>
</dbReference>
<evidence type="ECO:0000256" key="2">
    <source>
        <dbReference type="ARBA" id="ARBA00023027"/>
    </source>
</evidence>
<keyword evidence="3" id="KW-0342">GTP-binding</keyword>
<evidence type="ECO:0000259" key="5">
    <source>
        <dbReference type="PROSITE" id="PS50104"/>
    </source>
</evidence>
<dbReference type="GO" id="GO:0007165">
    <property type="term" value="P:signal transduction"/>
    <property type="evidence" value="ECO:0007669"/>
    <property type="project" value="InterPro"/>
</dbReference>
<feature type="domain" description="GB1/RHD3-type G" evidence="6">
    <location>
        <begin position="413"/>
        <end position="574"/>
    </location>
</feature>
<dbReference type="InterPro" id="IPR044974">
    <property type="entry name" value="Disease_R_plants"/>
</dbReference>
<name>A0A3P6G0P9_BRAOL</name>
<dbReference type="Pfam" id="PF00931">
    <property type="entry name" value="NB-ARC"/>
    <property type="match status" value="1"/>
</dbReference>
<evidence type="ECO:0000313" key="7">
    <source>
        <dbReference type="EMBL" id="VDD64307.1"/>
    </source>
</evidence>
<keyword evidence="2" id="KW-0520">NAD</keyword>
<dbReference type="PROSITE" id="PS51715">
    <property type="entry name" value="G_GB1_RHD3"/>
    <property type="match status" value="1"/>
</dbReference>
<dbReference type="InterPro" id="IPR000157">
    <property type="entry name" value="TIR_dom"/>
</dbReference>
<dbReference type="Pfam" id="PF05879">
    <property type="entry name" value="RHD3_GTPase"/>
    <property type="match status" value="2"/>
</dbReference>
<dbReference type="GO" id="GO:0006952">
    <property type="term" value="P:defense response"/>
    <property type="evidence" value="ECO:0007669"/>
    <property type="project" value="InterPro"/>
</dbReference>
<comment type="similarity">
    <text evidence="4">Belongs to the TRAFAC class dynamin-like GTPase superfamily. GB1/RHD3 GTPase family.</text>
</comment>
<gene>
    <name evidence="7" type="ORF">BOLC6T39760H</name>
</gene>
<protein>
    <recommendedName>
        <fullName evidence="8">TIR domain-containing protein</fullName>
    </recommendedName>
</protein>
<dbReference type="Pfam" id="PF01582">
    <property type="entry name" value="TIR"/>
    <property type="match status" value="1"/>
</dbReference>
<keyword evidence="1" id="KW-0547">Nucleotide-binding</keyword>
<evidence type="ECO:0000256" key="1">
    <source>
        <dbReference type="ARBA" id="ARBA00022741"/>
    </source>
</evidence>
<dbReference type="InterPro" id="IPR002182">
    <property type="entry name" value="NB-ARC"/>
</dbReference>
<proteinExistence type="inferred from homology"/>
<sequence>MSSSITPSTSLRKYDVFLSFRGLDTRRSFISFLYKELVRRNIRTFKDDKDLESGRKISPELERAIEESKFAVVVISANYAASTWCLEELVKIMDVENKDSLTVIPVFHGVDPCHVRRQIGQVAVQLEKHEKREDREKVLSWRQALTNLASISGVCTLKWEDDSMMVDEIAKRISTLIDTTRKPTRTGSNLVGIDAHMKALSRLLDLNSKKNVRVVGIWARGGNGRSALAKFVYRNICQHFESHCFLENVKRISQDRHMSHLRQEVLKRVQVESNSNQKVLLVANEVNELEHFDALAEDFSCFGPGSIVIITTQDKQLLVSAGIKLVYEVELLRFRKVRELFRQLAFRDRAFSAAFESVLYRGTNLAMEWLGCLGVRSDSSDGCCSVQLIDGDGIYNVSGIDHFIKEVKLGECGLSYAVVSIMGPQSSGKKSTLLNSLFGTNFMEMDAFKGRSQTTKGIWLARCAGARRGYSLSHYHFGLVCDIDSDDTAFEKQIFSLHSKRSASANKPLLKTVFQVFILFSPRKTTMLFVIRNKTRTPLENLEPVVTEDIRKIWDSVPKPEAYRVTPRFWGPDI</sequence>
<reference evidence="7" key="1">
    <citation type="submission" date="2018-11" db="EMBL/GenBank/DDBJ databases">
        <authorList>
            <consortium name="Genoscope - CEA"/>
            <person name="William W."/>
        </authorList>
    </citation>
    <scope>NUCLEOTIDE SEQUENCE</scope>
</reference>
<dbReference type="InterPro" id="IPR027417">
    <property type="entry name" value="P-loop_NTPase"/>
</dbReference>
<dbReference type="FunFam" id="3.40.50.10140:FF:000007">
    <property type="entry name" value="Disease resistance protein (TIR-NBS-LRR class)"/>
    <property type="match status" value="1"/>
</dbReference>
<dbReference type="Gene3D" id="3.40.50.10140">
    <property type="entry name" value="Toll/interleukin-1 receptor homology (TIR) domain"/>
    <property type="match status" value="1"/>
</dbReference>
<dbReference type="GO" id="GO:0005525">
    <property type="term" value="F:GTP binding"/>
    <property type="evidence" value="ECO:0007669"/>
    <property type="project" value="UniProtKB-KW"/>
</dbReference>
<dbReference type="SUPFAM" id="SSF52540">
    <property type="entry name" value="P-loop containing nucleoside triphosphate hydrolases"/>
    <property type="match status" value="2"/>
</dbReference>